<evidence type="ECO:0000313" key="2">
    <source>
        <dbReference type="EMBL" id="EER01769.1"/>
    </source>
</evidence>
<dbReference type="RefSeq" id="XP_002769051.1">
    <property type="nucleotide sequence ID" value="XM_002769005.1"/>
</dbReference>
<dbReference type="Proteomes" id="UP000007800">
    <property type="component" value="Unassembled WGS sequence"/>
</dbReference>
<evidence type="ECO:0000256" key="1">
    <source>
        <dbReference type="SAM" id="MobiDB-lite"/>
    </source>
</evidence>
<sequence>MGRVTVGPCVNGSAGEVYELIEQLQSALFGGVYRARGLKSGRDYAVKVLHKRELSRIQNEARGDRNVEFCEMPLSEVTFAAKMRDNGYVLELMDRLMQVDPRKRSSVSRVVDHPWFTEKPSPVRWPAPSHLVVEEREMLQRMYARQAAATAVLVNSSAPSDDETAVENPGEQLYVNLASTRVARATGRVLDHRGGVMHEVVRVSKGALHRSVDQPSKAAQRSSHGAGMGEPCIGAEVDGTVPCPNGQRPEIE</sequence>
<reference evidence="2 3" key="1">
    <citation type="submission" date="2008-07" db="EMBL/GenBank/DDBJ databases">
        <authorList>
            <person name="El-Sayed N."/>
            <person name="Caler E."/>
            <person name="Inman J."/>
            <person name="Amedeo P."/>
            <person name="Hass B."/>
            <person name="Wortman J."/>
        </authorList>
    </citation>
    <scope>NUCLEOTIDE SEQUENCE [LARGE SCALE GENOMIC DNA]</scope>
    <source>
        <strain evidence="3">ATCC 50983 / TXsc</strain>
    </source>
</reference>
<dbReference type="GeneID" id="9040350"/>
<dbReference type="AlphaFoldDB" id="C5LNC9"/>
<feature type="compositionally biased region" description="Polar residues" evidence="1">
    <location>
        <begin position="213"/>
        <end position="223"/>
    </location>
</feature>
<dbReference type="OrthoDB" id="439212at2759"/>
<evidence type="ECO:0008006" key="4">
    <source>
        <dbReference type="Google" id="ProtNLM"/>
    </source>
</evidence>
<proteinExistence type="predicted"/>
<dbReference type="EMBL" id="GG683755">
    <property type="protein sequence ID" value="EER01769.1"/>
    <property type="molecule type" value="Genomic_DNA"/>
</dbReference>
<dbReference type="Gene3D" id="3.30.200.20">
    <property type="entry name" value="Phosphorylase Kinase, domain 1"/>
    <property type="match status" value="1"/>
</dbReference>
<protein>
    <recommendedName>
        <fullName evidence="4">Protein kinase domain-containing protein</fullName>
    </recommendedName>
</protein>
<gene>
    <name evidence="2" type="ORF">Pmar_PMAR017998</name>
</gene>
<evidence type="ECO:0000313" key="3">
    <source>
        <dbReference type="Proteomes" id="UP000007800"/>
    </source>
</evidence>
<feature type="region of interest" description="Disordered" evidence="1">
    <location>
        <begin position="206"/>
        <end position="252"/>
    </location>
</feature>
<dbReference type="InParanoid" id="C5LNC9"/>
<dbReference type="SUPFAM" id="SSF56112">
    <property type="entry name" value="Protein kinase-like (PK-like)"/>
    <property type="match status" value="1"/>
</dbReference>
<organism evidence="3">
    <name type="scientific">Perkinsus marinus (strain ATCC 50983 / TXsc)</name>
    <dbReference type="NCBI Taxonomy" id="423536"/>
    <lineage>
        <taxon>Eukaryota</taxon>
        <taxon>Sar</taxon>
        <taxon>Alveolata</taxon>
        <taxon>Perkinsozoa</taxon>
        <taxon>Perkinsea</taxon>
        <taxon>Perkinsida</taxon>
        <taxon>Perkinsidae</taxon>
        <taxon>Perkinsus</taxon>
    </lineage>
</organism>
<keyword evidence="3" id="KW-1185">Reference proteome</keyword>
<dbReference type="InterPro" id="IPR011009">
    <property type="entry name" value="Kinase-like_dom_sf"/>
</dbReference>
<accession>C5LNC9</accession>
<name>C5LNC9_PERM5</name>